<protein>
    <submittedName>
        <fullName evidence="6">S-DNA-T family DNA segregation ATPase FtsK/SpoIIIE</fullName>
    </submittedName>
</protein>
<dbReference type="RefSeq" id="WP_166910068.1">
    <property type="nucleotide sequence ID" value="NZ_JAASRS010000001.1"/>
</dbReference>
<evidence type="ECO:0000313" key="7">
    <source>
        <dbReference type="Proteomes" id="UP000532769"/>
    </source>
</evidence>
<comment type="caution">
    <text evidence="6">The sequence shown here is derived from an EMBL/GenBank/DDBJ whole genome shotgun (WGS) entry which is preliminary data.</text>
</comment>
<dbReference type="Gene3D" id="3.40.50.300">
    <property type="entry name" value="P-loop containing nucleotide triphosphate hydrolases"/>
    <property type="match status" value="1"/>
</dbReference>
<dbReference type="InterPro" id="IPR002543">
    <property type="entry name" value="FtsK_dom"/>
</dbReference>
<evidence type="ECO:0000256" key="1">
    <source>
        <dbReference type="ARBA" id="ARBA00004141"/>
    </source>
</evidence>
<evidence type="ECO:0000259" key="5">
    <source>
        <dbReference type="PROSITE" id="PS50901"/>
    </source>
</evidence>
<comment type="subcellular location">
    <subcellularLocation>
        <location evidence="1">Membrane</location>
        <topology evidence="1">Multi-pass membrane protein</topology>
    </subcellularLocation>
</comment>
<accession>A0A846MCQ2</accession>
<dbReference type="SUPFAM" id="SSF52540">
    <property type="entry name" value="P-loop containing nucleoside triphosphate hydrolases"/>
    <property type="match status" value="1"/>
</dbReference>
<dbReference type="GO" id="GO:0016020">
    <property type="term" value="C:membrane"/>
    <property type="evidence" value="ECO:0007669"/>
    <property type="project" value="UniProtKB-SubCell"/>
</dbReference>
<dbReference type="PANTHER" id="PTHR22683">
    <property type="entry name" value="SPORULATION PROTEIN RELATED"/>
    <property type="match status" value="1"/>
</dbReference>
<feature type="binding site" evidence="4">
    <location>
        <begin position="191"/>
        <end position="198"/>
    </location>
    <ligand>
        <name>ATP</name>
        <dbReference type="ChEBI" id="CHEBI:30616"/>
    </ligand>
</feature>
<feature type="domain" description="FtsK" evidence="5">
    <location>
        <begin position="173"/>
        <end position="352"/>
    </location>
</feature>
<organism evidence="6 7">
    <name type="scientific">Saccharococcus thermophilus</name>
    <dbReference type="NCBI Taxonomy" id="29396"/>
    <lineage>
        <taxon>Bacteria</taxon>
        <taxon>Bacillati</taxon>
        <taxon>Bacillota</taxon>
        <taxon>Bacilli</taxon>
        <taxon>Bacillales</taxon>
        <taxon>Anoxybacillaceae</taxon>
        <taxon>Saccharococcus</taxon>
    </lineage>
</organism>
<dbReference type="GO" id="GO:0003677">
    <property type="term" value="F:DNA binding"/>
    <property type="evidence" value="ECO:0007669"/>
    <property type="project" value="InterPro"/>
</dbReference>
<evidence type="ECO:0000313" key="6">
    <source>
        <dbReference type="EMBL" id="NIK15286.1"/>
    </source>
</evidence>
<dbReference type="InterPro" id="IPR027417">
    <property type="entry name" value="P-loop_NTPase"/>
</dbReference>
<keyword evidence="7" id="KW-1185">Reference proteome</keyword>
<dbReference type="AlphaFoldDB" id="A0A846MCQ2"/>
<evidence type="ECO:0000256" key="2">
    <source>
        <dbReference type="ARBA" id="ARBA00022741"/>
    </source>
</evidence>
<reference evidence="6 7" key="1">
    <citation type="submission" date="2020-03" db="EMBL/GenBank/DDBJ databases">
        <title>Genomic Encyclopedia of Archaeal and Bacterial Type Strains, Phase II (KMG-II): from individual species to whole genera.</title>
        <authorList>
            <person name="Goeker M."/>
        </authorList>
    </citation>
    <scope>NUCLEOTIDE SEQUENCE [LARGE SCALE GENOMIC DNA]</scope>
    <source>
        <strain evidence="6 7">DSM 4749</strain>
    </source>
</reference>
<keyword evidence="3 4" id="KW-0067">ATP-binding</keyword>
<dbReference type="EMBL" id="JAASRS010000001">
    <property type="protein sequence ID" value="NIK15286.1"/>
    <property type="molecule type" value="Genomic_DNA"/>
</dbReference>
<dbReference type="InterPro" id="IPR050206">
    <property type="entry name" value="FtsK/SpoIIIE/SftA"/>
</dbReference>
<dbReference type="PANTHER" id="PTHR22683:SF41">
    <property type="entry name" value="DNA TRANSLOCASE FTSK"/>
    <property type="match status" value="1"/>
</dbReference>
<gene>
    <name evidence="6" type="ORF">BDD39_001796</name>
</gene>
<name>A0A846MCQ2_9BACL</name>
<dbReference type="PROSITE" id="PS50901">
    <property type="entry name" value="FTSK"/>
    <property type="match status" value="1"/>
</dbReference>
<evidence type="ECO:0000256" key="4">
    <source>
        <dbReference type="PROSITE-ProRule" id="PRU00289"/>
    </source>
</evidence>
<evidence type="ECO:0000256" key="3">
    <source>
        <dbReference type="ARBA" id="ARBA00022840"/>
    </source>
</evidence>
<keyword evidence="2 4" id="KW-0547">Nucleotide-binding</keyword>
<proteinExistence type="predicted"/>
<sequence length="430" mass="48705">MIFEILTSAVMGGVFVATKFFESGGGNDAKKIQKICDNTGLYVKENGVKKSIRIHRKSKIEGGNEYVFQIPLGLSFKDFEVKKDVLQDGLNIKRFVFDVSLDDLKSLKLNKDILKQIQSLLEKKKRLNKEIDLSFDGMLKIQVYDEPLPTMFPLNESVFNKCKGWEVPIGTSRSEFITHDFEKVSHLIVAGATNTGKSNFIKMMITCLVHRKPDDVKLTIIDLKNGLSLGRFKDLRQTENFAINPEQAKEALKKVQEQMSKTMDYLFENGYEDVKEAGFKERHFVIIDEAADIADDKDCVEILEDIARRGRASGFYLVYATQYPTTQTVSSQVKRNCMGRLCFVVDSAIASNVVLDQSGAEDLPLIQGRAIYKTVKCKTVQVPYADNKFIQKTIQPQINIRSRGEKNEQSDSQGAENRKYTLILEETELS</sequence>
<dbReference type="Pfam" id="PF01580">
    <property type="entry name" value="FtsK_SpoIIIE"/>
    <property type="match status" value="1"/>
</dbReference>
<dbReference type="Proteomes" id="UP000532769">
    <property type="component" value="Unassembled WGS sequence"/>
</dbReference>
<dbReference type="GO" id="GO:0005524">
    <property type="term" value="F:ATP binding"/>
    <property type="evidence" value="ECO:0007669"/>
    <property type="project" value="UniProtKB-UniRule"/>
</dbReference>